<evidence type="ECO:0000313" key="2">
    <source>
        <dbReference type="EMBL" id="CAH2069761.1"/>
    </source>
</evidence>
<evidence type="ECO:0000259" key="1">
    <source>
        <dbReference type="SMART" id="SM00579"/>
    </source>
</evidence>
<dbReference type="InterPro" id="IPR055411">
    <property type="entry name" value="LRR_FXL15/At3g58940/PEG3-like"/>
</dbReference>
<reference evidence="2 3" key="1">
    <citation type="submission" date="2022-03" db="EMBL/GenBank/DDBJ databases">
        <authorList>
            <person name="Nunn A."/>
            <person name="Chopra R."/>
            <person name="Nunn A."/>
            <person name="Contreras Garrido A."/>
        </authorList>
    </citation>
    <scope>NUCLEOTIDE SEQUENCE [LARGE SCALE GENOMIC DNA]</scope>
</reference>
<dbReference type="PANTHER" id="PTHR31900:SF34">
    <property type="entry name" value="EMB|CAB62440.1-RELATED"/>
    <property type="match status" value="1"/>
</dbReference>
<protein>
    <recommendedName>
        <fullName evidence="1">FBD domain-containing protein</fullName>
    </recommendedName>
</protein>
<dbReference type="EMBL" id="OU466862">
    <property type="protein sequence ID" value="CAH2069761.1"/>
    <property type="molecule type" value="Genomic_DNA"/>
</dbReference>
<dbReference type="Pfam" id="PF24758">
    <property type="entry name" value="LRR_At5g56370"/>
    <property type="match status" value="1"/>
</dbReference>
<dbReference type="Gene3D" id="3.80.10.10">
    <property type="entry name" value="Ribonuclease Inhibitor"/>
    <property type="match status" value="1"/>
</dbReference>
<feature type="domain" description="FBD" evidence="1">
    <location>
        <begin position="346"/>
        <end position="418"/>
    </location>
</feature>
<dbReference type="SUPFAM" id="SSF52047">
    <property type="entry name" value="RNI-like"/>
    <property type="match status" value="1"/>
</dbReference>
<dbReference type="InterPro" id="IPR006566">
    <property type="entry name" value="FBD"/>
</dbReference>
<accession>A0AAU9SMH4</accession>
<sequence>MGAREVKTVAAFTFNLKMQIMSESMLWTLWFCHNGGNFSGRWCSFDYQYQNLSYEEFLRSVDRSLFLHEAPAIEALNFKLGVVRGSDDIRVWIRAAEKRAVRELIIKIVTWKSPVELPRSLYRSCRTLETLKLSSAVLVDDVASPVSFPSLKTLSLESIKYPDDVFLDKLLSGCPVLQDLVVEQCPGDNVPILSVRMPHLKSLALSKKGDRAEGEHGFVIDAPSLEFLKIRDYYKGFCVIVNDMSKILNAKVYITRPQNEQLVGSITSSKRLCLCLPTPKNVYPVSTVFHRLLHLDICTCETEWLNLLMRVLNDSPNLKSLKLEQFHQIVVADPRPSWNEPSSVPECVLSSLESFVWVCYEGTEEEKEVVAFLLRSASCLEKVTISSNSNHRRRKKLEMIKELSFLPRRSPTCRVDFN</sequence>
<keyword evidence="3" id="KW-1185">Reference proteome</keyword>
<dbReference type="InterPro" id="IPR050232">
    <property type="entry name" value="FBL13/AtMIF1-like"/>
</dbReference>
<name>A0AAU9SMH4_THLAR</name>
<dbReference type="PANTHER" id="PTHR31900">
    <property type="entry name" value="F-BOX/RNI SUPERFAMILY PROTEIN-RELATED"/>
    <property type="match status" value="1"/>
</dbReference>
<dbReference type="SMART" id="SM00579">
    <property type="entry name" value="FBD"/>
    <property type="match status" value="1"/>
</dbReference>
<proteinExistence type="predicted"/>
<dbReference type="Proteomes" id="UP000836841">
    <property type="component" value="Chromosome 6"/>
</dbReference>
<evidence type="ECO:0000313" key="3">
    <source>
        <dbReference type="Proteomes" id="UP000836841"/>
    </source>
</evidence>
<organism evidence="2 3">
    <name type="scientific">Thlaspi arvense</name>
    <name type="common">Field penny-cress</name>
    <dbReference type="NCBI Taxonomy" id="13288"/>
    <lineage>
        <taxon>Eukaryota</taxon>
        <taxon>Viridiplantae</taxon>
        <taxon>Streptophyta</taxon>
        <taxon>Embryophyta</taxon>
        <taxon>Tracheophyta</taxon>
        <taxon>Spermatophyta</taxon>
        <taxon>Magnoliopsida</taxon>
        <taxon>eudicotyledons</taxon>
        <taxon>Gunneridae</taxon>
        <taxon>Pentapetalae</taxon>
        <taxon>rosids</taxon>
        <taxon>malvids</taxon>
        <taxon>Brassicales</taxon>
        <taxon>Brassicaceae</taxon>
        <taxon>Thlaspideae</taxon>
        <taxon>Thlaspi</taxon>
    </lineage>
</organism>
<gene>
    <name evidence="2" type="ORF">TAV2_LOCUS21364</name>
</gene>
<dbReference type="AlphaFoldDB" id="A0AAU9SMH4"/>
<dbReference type="InterPro" id="IPR032675">
    <property type="entry name" value="LRR_dom_sf"/>
</dbReference>
<dbReference type="Pfam" id="PF08387">
    <property type="entry name" value="FBD"/>
    <property type="match status" value="1"/>
</dbReference>